<evidence type="ECO:0000313" key="3">
    <source>
        <dbReference type="Proteomes" id="UP001309876"/>
    </source>
</evidence>
<organism evidence="2 3">
    <name type="scientific">Lithohypha guttulata</name>
    <dbReference type="NCBI Taxonomy" id="1690604"/>
    <lineage>
        <taxon>Eukaryota</taxon>
        <taxon>Fungi</taxon>
        <taxon>Dikarya</taxon>
        <taxon>Ascomycota</taxon>
        <taxon>Pezizomycotina</taxon>
        <taxon>Eurotiomycetes</taxon>
        <taxon>Chaetothyriomycetidae</taxon>
        <taxon>Chaetothyriales</taxon>
        <taxon>Trichomeriaceae</taxon>
        <taxon>Lithohypha</taxon>
    </lineage>
</organism>
<name>A0AAN7SZF3_9EURO</name>
<keyword evidence="3" id="KW-1185">Reference proteome</keyword>
<feature type="region of interest" description="Disordered" evidence="1">
    <location>
        <begin position="1"/>
        <end position="160"/>
    </location>
</feature>
<gene>
    <name evidence="2" type="ORF">LTR05_005799</name>
</gene>
<accession>A0AAN7SZF3</accession>
<proteinExistence type="predicted"/>
<feature type="compositionally biased region" description="Basic and acidic residues" evidence="1">
    <location>
        <begin position="50"/>
        <end position="69"/>
    </location>
</feature>
<sequence length="160" mass="18544">MGFSDLFSRRKEKKERELYGRPGAGGASLRVDTSRYGSGTEPRSRAPTRRYTDAEPERKHKAAKSEPRRQNTVQTRRAEYEIPRRHKTGTPPHSPQHSFKSPANISTRRKPVPRYADVPIHSPKPRKPPGWFVPPVVYYDDKERSRSQSKSRHGRRESAW</sequence>
<comment type="caution">
    <text evidence="2">The sequence shown here is derived from an EMBL/GenBank/DDBJ whole genome shotgun (WGS) entry which is preliminary data.</text>
</comment>
<feature type="compositionally biased region" description="Basic residues" evidence="1">
    <location>
        <begin position="147"/>
        <end position="160"/>
    </location>
</feature>
<evidence type="ECO:0000313" key="2">
    <source>
        <dbReference type="EMBL" id="KAK5084721.1"/>
    </source>
</evidence>
<dbReference type="Proteomes" id="UP001309876">
    <property type="component" value="Unassembled WGS sequence"/>
</dbReference>
<reference evidence="2 3" key="1">
    <citation type="submission" date="2023-08" db="EMBL/GenBank/DDBJ databases">
        <title>Black Yeasts Isolated from many extreme environments.</title>
        <authorList>
            <person name="Coleine C."/>
            <person name="Stajich J.E."/>
            <person name="Selbmann L."/>
        </authorList>
    </citation>
    <scope>NUCLEOTIDE SEQUENCE [LARGE SCALE GENOMIC DNA]</scope>
    <source>
        <strain evidence="2 3">CCFEE 5910</strain>
    </source>
</reference>
<evidence type="ECO:0000256" key="1">
    <source>
        <dbReference type="SAM" id="MobiDB-lite"/>
    </source>
</evidence>
<dbReference type="EMBL" id="JAVRRJ010000005">
    <property type="protein sequence ID" value="KAK5084721.1"/>
    <property type="molecule type" value="Genomic_DNA"/>
</dbReference>
<protein>
    <submittedName>
        <fullName evidence="2">Uncharacterized protein</fullName>
    </submittedName>
</protein>
<feature type="compositionally biased region" description="Polar residues" evidence="1">
    <location>
        <begin position="95"/>
        <end position="106"/>
    </location>
</feature>
<dbReference type="AlphaFoldDB" id="A0AAN7SZF3"/>